<protein>
    <recommendedName>
        <fullName evidence="1">Protein MON2 homolog</fullName>
    </recommendedName>
</protein>
<dbReference type="SUPFAM" id="SSF48371">
    <property type="entry name" value="ARM repeat"/>
    <property type="match status" value="1"/>
</dbReference>
<sequence>MKRIINIAHQMGNELGEGWSIVLDCLEYLHILLHSGPAVIVSETDEEKEVVGKDELYVLSSSFSSLFTTSHVLSDQGLTVLVEHIDRRARLTLFPIVVEEQELLEQSSESHVKAHLLFGITKLGDIISANMDRIHVVWDLINDFLNLVCNHGNVFVRSEGVATLSRIAEAGLKKQDGQLQRSLLCTMKTLACSQYADVREMTLDEIYNILQSCGHRLSSGWPFVLSIVSVTINPNSKFECKPKHVAKSFNSLRYICSDFLGVLPLDTLAQLITTIGFYGKPMGDINVAITSISGLLWTVSDYLANDVNKREGVSESLKSSLWITLFGQLRIVSLCERHEIRTAALRAMFGILTTHGGVLKPSDWEQTLEILYEMLDGISVLAGEASTDENLQEHQLGQEEDGKPAMMLVHHSRNSAAKQWAETRVIALEGVLRIFQAFFSVLSRDLSDVSKCWKKIMSYIVIYWDSNDIEIALAGVKAVETMLIASSGVDQYPVELWDQGWTTYQKMVSNLTTKEQKVSPQTINIFSVSINNLYQKLKHRMRESDVNLFLSIICPLCSLPVQFAGELSPLRRTVLSIMLECSTQYPSLVPKVTSILLHYNSIAIGYPYNPKCFREPQEQPTVDSPPVTWDISADKLNKLFLPLAELSLKTMKQIWANLYSNQPLQTKIFGDLMHILGRIIQLKFVSYESTIWLEAIALFLMVMEEGTTIFVSNDSNLVELNVIWNDITDSIDSFLFHQSPNVATDMAQLSRDEHLDIFMCKALLLLLNQPTVVPNLRDRLVSTLIEGTNIKTEGREQVSRCCWSLLFSLINFPPPPLPRPHKLLTEKIPTSPKSGPLSGQFNKATPPVPDSPTKTTLITINSVAHLIAPKLIDLCQSVIRSFIADEKKGPIDRRRVSEVSFLLEQLSNLNLNPTIKLSSGTGGIALIKYLFPVLVECITSNEASVRTSLQKLFLLISNDICNNVQ</sequence>
<dbReference type="PANTHER" id="PTHR10663:SF333">
    <property type="entry name" value="PROTEIN MON2 HOMOLOG"/>
    <property type="match status" value="1"/>
</dbReference>
<dbReference type="Pfam" id="PF09324">
    <property type="entry name" value="Sec7-like_HDS"/>
    <property type="match status" value="1"/>
</dbReference>
<dbReference type="PANTHER" id="PTHR10663">
    <property type="entry name" value="GUANYL-NUCLEOTIDE EXCHANGE FACTOR"/>
    <property type="match status" value="1"/>
</dbReference>
<evidence type="ECO:0000259" key="3">
    <source>
        <dbReference type="Pfam" id="PF09324"/>
    </source>
</evidence>
<feature type="compositionally biased region" description="Polar residues" evidence="2">
    <location>
        <begin position="831"/>
        <end position="843"/>
    </location>
</feature>
<dbReference type="InterPro" id="IPR016024">
    <property type="entry name" value="ARM-type_fold"/>
</dbReference>
<feature type="domain" description="Mon2/Sec7/BIG1-like HDS" evidence="3">
    <location>
        <begin position="176"/>
        <end position="235"/>
    </location>
</feature>
<organism evidence="5">
    <name type="scientific">Arcella intermedia</name>
    <dbReference type="NCBI Taxonomy" id="1963864"/>
    <lineage>
        <taxon>Eukaryota</taxon>
        <taxon>Amoebozoa</taxon>
        <taxon>Tubulinea</taxon>
        <taxon>Elardia</taxon>
        <taxon>Arcellinida</taxon>
        <taxon>Sphaerothecina</taxon>
        <taxon>Arcellidae</taxon>
        <taxon>Arcella</taxon>
    </lineage>
</organism>
<feature type="region of interest" description="Disordered" evidence="2">
    <location>
        <begin position="831"/>
        <end position="850"/>
    </location>
</feature>
<dbReference type="Pfam" id="PF16206">
    <property type="entry name" value="Mon2_C"/>
    <property type="match status" value="2"/>
</dbReference>
<evidence type="ECO:0000259" key="4">
    <source>
        <dbReference type="Pfam" id="PF16206"/>
    </source>
</evidence>
<dbReference type="EMBL" id="GIBP01000342">
    <property type="protein sequence ID" value="NDV29311.1"/>
    <property type="molecule type" value="Transcribed_RNA"/>
</dbReference>
<accession>A0A6B2KXE2</accession>
<evidence type="ECO:0000313" key="5">
    <source>
        <dbReference type="EMBL" id="NDV29311.1"/>
    </source>
</evidence>
<dbReference type="InterPro" id="IPR032817">
    <property type="entry name" value="Mon2_C"/>
</dbReference>
<dbReference type="InterPro" id="IPR015403">
    <property type="entry name" value="Mon2/Sec7/BIG1-like_HDS"/>
</dbReference>
<reference evidence="5" key="1">
    <citation type="journal article" date="2020" name="J. Eukaryot. Microbiol.">
        <title>De novo Sequencing, Assembly and Annotation of the Transcriptome for the Free-Living Testate Amoeba Arcella intermedia.</title>
        <authorList>
            <person name="Ribeiro G.M."/>
            <person name="Porfirio-Sousa A.L."/>
            <person name="Maurer-Alcala X.X."/>
            <person name="Katz L.A."/>
            <person name="Lahr D.J.G."/>
        </authorList>
    </citation>
    <scope>NUCLEOTIDE SEQUENCE</scope>
</reference>
<dbReference type="AlphaFoldDB" id="A0A6B2KXE2"/>
<feature type="domain" description="Mon2 C-terminal" evidence="4">
    <location>
        <begin position="632"/>
        <end position="760"/>
    </location>
</feature>
<name>A0A6B2KXE2_9EUKA</name>
<feature type="domain" description="Mon2 C-terminal" evidence="4">
    <location>
        <begin position="320"/>
        <end position="490"/>
    </location>
</feature>
<evidence type="ECO:0000256" key="1">
    <source>
        <dbReference type="ARBA" id="ARBA00017134"/>
    </source>
</evidence>
<evidence type="ECO:0000256" key="2">
    <source>
        <dbReference type="SAM" id="MobiDB-lite"/>
    </source>
</evidence>
<proteinExistence type="predicted"/>